<dbReference type="PANTHER" id="PTHR38602:SF1">
    <property type="entry name" value="INNER MEMBRANE PROTEIN"/>
    <property type="match status" value="1"/>
</dbReference>
<dbReference type="PANTHER" id="PTHR38602">
    <property type="entry name" value="INNER MEMBRANE PROTEIN-RELATED"/>
    <property type="match status" value="1"/>
</dbReference>
<keyword evidence="1" id="KW-0472">Membrane</keyword>
<sequence length="64" mass="7082">MRFDFDLFLRALGLAVVLEGLCWALFPRGMRRALRELLAQPEGRLRAVGLTAVAVGLLLTSLAR</sequence>
<accession>A0A6H3FC06</accession>
<dbReference type="RefSeq" id="WP_118230712.1">
    <property type="nucleotide sequence ID" value="NZ_JAQDZC010000010.1"/>
</dbReference>
<keyword evidence="1" id="KW-1133">Transmembrane helix</keyword>
<comment type="caution">
    <text evidence="2">The sequence shown here is derived from an EMBL/GenBank/DDBJ whole genome shotgun (WGS) entry which is preliminary data.</text>
</comment>
<gene>
    <name evidence="2" type="ORF">EB812_02435</name>
</gene>
<evidence type="ECO:0000256" key="1">
    <source>
        <dbReference type="SAM" id="Phobius"/>
    </source>
</evidence>
<dbReference type="Proteomes" id="UP000292919">
    <property type="component" value="Unassembled WGS sequence"/>
</dbReference>
<keyword evidence="1" id="KW-0812">Transmembrane</keyword>
<dbReference type="InterPro" id="IPR019201">
    <property type="entry name" value="DUF2065"/>
</dbReference>
<dbReference type="AlphaFoldDB" id="A0A6H3FC06"/>
<feature type="transmembrane region" description="Helical" evidence="1">
    <location>
        <begin position="46"/>
        <end position="63"/>
    </location>
</feature>
<dbReference type="EMBL" id="SIXC01000002">
    <property type="protein sequence ID" value="TBH81641.1"/>
    <property type="molecule type" value="Genomic_DNA"/>
</dbReference>
<name>A0A6H3FC06_9BACT</name>
<evidence type="ECO:0000313" key="2">
    <source>
        <dbReference type="EMBL" id="TBH81641.1"/>
    </source>
</evidence>
<evidence type="ECO:0000313" key="3">
    <source>
        <dbReference type="Proteomes" id="UP000292919"/>
    </source>
</evidence>
<reference evidence="2 3" key="1">
    <citation type="submission" date="2018-12" db="EMBL/GenBank/DDBJ databases">
        <title>First genome draft of Desulfovibrio legallis sp. nov.</title>
        <authorList>
            <person name="Ben Dhia O."/>
            <person name="Najjari A."/>
            <person name="Ferjani R."/>
            <person name="Fhoula I."/>
            <person name="Fardeau M.-L."/>
            <person name="Boudabbous A."/>
            <person name="Ouzari H.I."/>
        </authorList>
    </citation>
    <scope>NUCLEOTIDE SEQUENCE [LARGE SCALE GENOMIC DNA]</scope>
    <source>
        <strain evidence="2 3">H1T</strain>
    </source>
</reference>
<proteinExistence type="predicted"/>
<keyword evidence="3" id="KW-1185">Reference proteome</keyword>
<organism evidence="2 3">
    <name type="scientific">Desulfovibrio legallii</name>
    <dbReference type="NCBI Taxonomy" id="571438"/>
    <lineage>
        <taxon>Bacteria</taxon>
        <taxon>Pseudomonadati</taxon>
        <taxon>Thermodesulfobacteriota</taxon>
        <taxon>Desulfovibrionia</taxon>
        <taxon>Desulfovibrionales</taxon>
        <taxon>Desulfovibrionaceae</taxon>
        <taxon>Desulfovibrio</taxon>
    </lineage>
</organism>
<protein>
    <submittedName>
        <fullName evidence="2">DUF2065 domain-containing protein</fullName>
    </submittedName>
</protein>
<dbReference type="Pfam" id="PF09838">
    <property type="entry name" value="DUF2065"/>
    <property type="match status" value="1"/>
</dbReference>
<feature type="transmembrane region" description="Helical" evidence="1">
    <location>
        <begin position="7"/>
        <end position="26"/>
    </location>
</feature>